<keyword evidence="1" id="KW-0812">Transmembrane</keyword>
<evidence type="ECO:0000256" key="1">
    <source>
        <dbReference type="SAM" id="Phobius"/>
    </source>
</evidence>
<organism evidence="2 3">
    <name type="scientific">Cryobacterium frigoriphilum</name>
    <dbReference type="NCBI Taxonomy" id="1259150"/>
    <lineage>
        <taxon>Bacteria</taxon>
        <taxon>Bacillati</taxon>
        <taxon>Actinomycetota</taxon>
        <taxon>Actinomycetes</taxon>
        <taxon>Micrococcales</taxon>
        <taxon>Microbacteriaceae</taxon>
        <taxon>Cryobacterium</taxon>
    </lineage>
</organism>
<gene>
    <name evidence="2" type="ORF">E3T55_01390</name>
</gene>
<protein>
    <submittedName>
        <fullName evidence="2">Uncharacterized protein</fullName>
    </submittedName>
</protein>
<feature type="transmembrane region" description="Helical" evidence="1">
    <location>
        <begin position="24"/>
        <end position="44"/>
    </location>
</feature>
<sequence length="81" mass="8742">METTENPTGAETAESGIRSKRAGALKIAGAIALLVVVVLLMGWPTEWFDYITSIVLLVVAVMWAFQGIRVFTKAGDSTQSR</sequence>
<dbReference type="EMBL" id="SOHE01000013">
    <property type="protein sequence ID" value="TFD55108.1"/>
    <property type="molecule type" value="Genomic_DNA"/>
</dbReference>
<keyword evidence="3" id="KW-1185">Reference proteome</keyword>
<proteinExistence type="predicted"/>
<dbReference type="Proteomes" id="UP000297447">
    <property type="component" value="Unassembled WGS sequence"/>
</dbReference>
<keyword evidence="1" id="KW-0472">Membrane</keyword>
<evidence type="ECO:0000313" key="2">
    <source>
        <dbReference type="EMBL" id="TFD55108.1"/>
    </source>
</evidence>
<dbReference type="AlphaFoldDB" id="A0A4R9AA63"/>
<reference evidence="2 3" key="1">
    <citation type="submission" date="2019-03" db="EMBL/GenBank/DDBJ databases">
        <title>Genomics of glacier-inhabiting Cryobacterium strains.</title>
        <authorList>
            <person name="Liu Q."/>
            <person name="Xin Y.-H."/>
        </authorList>
    </citation>
    <scope>NUCLEOTIDE SEQUENCE [LARGE SCALE GENOMIC DNA]</scope>
    <source>
        <strain evidence="2 3">Hh14</strain>
    </source>
</reference>
<comment type="caution">
    <text evidence="2">The sequence shown here is derived from an EMBL/GenBank/DDBJ whole genome shotgun (WGS) entry which is preliminary data.</text>
</comment>
<feature type="transmembrane region" description="Helical" evidence="1">
    <location>
        <begin position="50"/>
        <end position="71"/>
    </location>
</feature>
<keyword evidence="1" id="KW-1133">Transmembrane helix</keyword>
<accession>A0A4R9AA63</accession>
<name>A0A4R9AA63_9MICO</name>
<dbReference type="RefSeq" id="WP_134517794.1">
    <property type="nucleotide sequence ID" value="NZ_SOHE01000013.1"/>
</dbReference>
<dbReference type="OrthoDB" id="9975868at2"/>
<evidence type="ECO:0000313" key="3">
    <source>
        <dbReference type="Proteomes" id="UP000297447"/>
    </source>
</evidence>